<organism evidence="7 8">
    <name type="scientific">Aquilegia coerulea</name>
    <name type="common">Rocky mountain columbine</name>
    <dbReference type="NCBI Taxonomy" id="218851"/>
    <lineage>
        <taxon>Eukaryota</taxon>
        <taxon>Viridiplantae</taxon>
        <taxon>Streptophyta</taxon>
        <taxon>Embryophyta</taxon>
        <taxon>Tracheophyta</taxon>
        <taxon>Spermatophyta</taxon>
        <taxon>Magnoliopsida</taxon>
        <taxon>Ranunculales</taxon>
        <taxon>Ranunculaceae</taxon>
        <taxon>Thalictroideae</taxon>
        <taxon>Aquilegia</taxon>
    </lineage>
</organism>
<dbReference type="Proteomes" id="UP000230069">
    <property type="component" value="Unassembled WGS sequence"/>
</dbReference>
<dbReference type="AlphaFoldDB" id="A0A2G5CWQ0"/>
<comment type="similarity">
    <text evidence="3 4">Belongs to the small heat shock protein (HSP20) family.</text>
</comment>
<dbReference type="InterPro" id="IPR002068">
    <property type="entry name" value="A-crystallin/Hsp20_dom"/>
</dbReference>
<keyword evidence="1" id="KW-0809">Transit peptide</keyword>
<proteinExistence type="inferred from homology"/>
<dbReference type="OrthoDB" id="1431247at2759"/>
<gene>
    <name evidence="7" type="ORF">AQUCO_03500206v1</name>
</gene>
<feature type="region of interest" description="Disordered" evidence="5">
    <location>
        <begin position="65"/>
        <end position="97"/>
    </location>
</feature>
<evidence type="ECO:0000256" key="4">
    <source>
        <dbReference type="RuleBase" id="RU003616"/>
    </source>
</evidence>
<evidence type="ECO:0000256" key="5">
    <source>
        <dbReference type="SAM" id="MobiDB-lite"/>
    </source>
</evidence>
<dbReference type="PANTHER" id="PTHR46991">
    <property type="entry name" value="23.5 KDA HEAT SHOCK PROTEIN, MITOCHONDRIAL"/>
    <property type="match status" value="1"/>
</dbReference>
<evidence type="ECO:0000256" key="2">
    <source>
        <dbReference type="ARBA" id="ARBA00023016"/>
    </source>
</evidence>
<evidence type="ECO:0000313" key="7">
    <source>
        <dbReference type="EMBL" id="PIA35691.1"/>
    </source>
</evidence>
<accession>A0A2G5CWQ0</accession>
<evidence type="ECO:0000313" key="8">
    <source>
        <dbReference type="Proteomes" id="UP000230069"/>
    </source>
</evidence>
<keyword evidence="8" id="KW-1185">Reference proteome</keyword>
<evidence type="ECO:0000259" key="6">
    <source>
        <dbReference type="PROSITE" id="PS01031"/>
    </source>
</evidence>
<dbReference type="EMBL" id="KZ305052">
    <property type="protein sequence ID" value="PIA35691.1"/>
    <property type="molecule type" value="Genomic_DNA"/>
</dbReference>
<dbReference type="InterPro" id="IPR008978">
    <property type="entry name" value="HSP20-like_chaperone"/>
</dbReference>
<evidence type="ECO:0000256" key="1">
    <source>
        <dbReference type="ARBA" id="ARBA00022946"/>
    </source>
</evidence>
<feature type="compositionally biased region" description="Basic and acidic residues" evidence="5">
    <location>
        <begin position="78"/>
        <end position="87"/>
    </location>
</feature>
<dbReference type="PROSITE" id="PS01031">
    <property type="entry name" value="SHSP"/>
    <property type="match status" value="1"/>
</dbReference>
<feature type="domain" description="SHSP" evidence="6">
    <location>
        <begin position="125"/>
        <end position="233"/>
    </location>
</feature>
<sequence length="233" mass="25915">MKNPFIVVKKPVQVSGLPTRFSHHHQPLGSSVVISSPFVLNKKGNNGTSGFFLHPLGVGVAPVAGTSSNTIPARQKKKEFTDSRLSSDDEDDDEPSFDVLKNCDPDDDGLDLLRKFMDELVENPNTSNGGVEKCKSHAREDDVAVYLTCEMPGLSKKDVKVTVEKKFVVIKGEEKKETSDGEKARKYCCKIKIEPKLFKINEIKAEMKNGLLKVILSKLKEEERKDIIDVKVD</sequence>
<dbReference type="PANTHER" id="PTHR46991:SF11">
    <property type="entry name" value="SMALL HEAT SHOCK PROTEIN HSPF"/>
    <property type="match status" value="1"/>
</dbReference>
<protein>
    <recommendedName>
        <fullName evidence="6">SHSP domain-containing protein</fullName>
    </recommendedName>
</protein>
<dbReference type="Pfam" id="PF00011">
    <property type="entry name" value="HSP20"/>
    <property type="match status" value="1"/>
</dbReference>
<dbReference type="InParanoid" id="A0A2G5CWQ0"/>
<reference evidence="7 8" key="1">
    <citation type="submission" date="2017-09" db="EMBL/GenBank/DDBJ databases">
        <title>WGS assembly of Aquilegia coerulea Goldsmith.</title>
        <authorList>
            <person name="Hodges S."/>
            <person name="Kramer E."/>
            <person name="Nordborg M."/>
            <person name="Tomkins J."/>
            <person name="Borevitz J."/>
            <person name="Derieg N."/>
            <person name="Yan J."/>
            <person name="Mihaltcheva S."/>
            <person name="Hayes R.D."/>
            <person name="Rokhsar D."/>
        </authorList>
    </citation>
    <scope>NUCLEOTIDE SEQUENCE [LARGE SCALE GENOMIC DNA]</scope>
    <source>
        <strain evidence="8">cv. Goldsmith</strain>
    </source>
</reference>
<dbReference type="CDD" id="cd06464">
    <property type="entry name" value="ACD_sHsps-like"/>
    <property type="match status" value="1"/>
</dbReference>
<dbReference type="InterPro" id="IPR044656">
    <property type="entry name" value="HSP14.7/HSP23.5/HSP23.6-like"/>
</dbReference>
<dbReference type="Gene3D" id="2.60.40.790">
    <property type="match status" value="1"/>
</dbReference>
<name>A0A2G5CWQ0_AQUCA</name>
<dbReference type="SUPFAM" id="SSF49764">
    <property type="entry name" value="HSP20-like chaperones"/>
    <property type="match status" value="1"/>
</dbReference>
<evidence type="ECO:0000256" key="3">
    <source>
        <dbReference type="PROSITE-ProRule" id="PRU00285"/>
    </source>
</evidence>
<keyword evidence="2" id="KW-0346">Stress response</keyword>